<dbReference type="AlphaFoldDB" id="A0AA43TIB6"/>
<accession>A0AA43TIB6</accession>
<evidence type="ECO:0000313" key="2">
    <source>
        <dbReference type="Proteomes" id="UP001160519"/>
    </source>
</evidence>
<keyword evidence="2" id="KW-1185">Reference proteome</keyword>
<comment type="caution">
    <text evidence="1">The sequence shown here is derived from an EMBL/GenBank/DDBJ whole genome shotgun (WGS) entry which is preliminary data.</text>
</comment>
<evidence type="ECO:0000313" key="1">
    <source>
        <dbReference type="EMBL" id="MDI1231279.1"/>
    </source>
</evidence>
<name>A0AA43TIB6_9GAMM</name>
<reference evidence="1" key="1">
    <citation type="submission" date="2023-01" db="EMBL/GenBank/DDBJ databases">
        <title>Biogeochemical cycle of methane in antarctic sediments.</title>
        <authorList>
            <person name="Roldan D.M."/>
            <person name="Menes R.J."/>
        </authorList>
    </citation>
    <scope>NUCLEOTIDE SEQUENCE [LARGE SCALE GENOMIC DNA]</scope>
    <source>
        <strain evidence="1">K-2018 MAG008</strain>
    </source>
</reference>
<dbReference type="Proteomes" id="UP001160519">
    <property type="component" value="Unassembled WGS sequence"/>
</dbReference>
<organism evidence="1 2">
    <name type="scientific">Candidatus Methylobacter titanis</name>
    <dbReference type="NCBI Taxonomy" id="3053457"/>
    <lineage>
        <taxon>Bacteria</taxon>
        <taxon>Pseudomonadati</taxon>
        <taxon>Pseudomonadota</taxon>
        <taxon>Gammaproteobacteria</taxon>
        <taxon>Methylococcales</taxon>
        <taxon>Methylococcaceae</taxon>
        <taxon>Methylobacter</taxon>
    </lineage>
</organism>
<gene>
    <name evidence="1" type="ORF">PSU93_09040</name>
</gene>
<proteinExistence type="predicted"/>
<feature type="non-terminal residue" evidence="1">
    <location>
        <position position="1"/>
    </location>
</feature>
<sequence>SDLNGNWFAGFCVTSVIKPIITHDASVIDINNPALKKMADDVLDALKMSITAVAANPDAQVRIGSAESDFKEALKSVKATRADEVNKMSANAVNLLKAPKEALRMNFGRFAELPAEAVARQGFDRVSEGLAPLMIEPKLFGLGSPKIDVPLNMLKATNEGLLIPKDRLPANFEAFESLSETSFEESLKMNVLDQEIFASYWSRVVDDDPFKGTFGASEFEAVTPNKLGLYIRRVKCEDETNPEWWGDDEIALGAVAIDSDGDVFNKGETYIGGGFHDGKQKTYSNWLYHSFSLTDRIYWPKKFGITLTLAEKDWGGFSSFLNNLWKRIKDAVFNALKAAAMAAGVALATYLGLPEFGPVIGKAIGEVVAWLLDKLIDWLIKLFGDDIFKPFTAWCNVPSLGARWNYSNGTWGNPWSPVNWVRYSGYGGRYLLEYQWRIYA</sequence>
<protein>
    <submittedName>
        <fullName evidence="1">Uncharacterized protein</fullName>
    </submittedName>
</protein>
<dbReference type="EMBL" id="JAQSDF010000025">
    <property type="protein sequence ID" value="MDI1231279.1"/>
    <property type="molecule type" value="Genomic_DNA"/>
</dbReference>